<keyword evidence="2" id="KW-1185">Reference proteome</keyword>
<accession>A0A7M5V9U8</accession>
<protein>
    <recommendedName>
        <fullName evidence="3">C2H2-type domain-containing protein</fullName>
    </recommendedName>
</protein>
<reference evidence="1" key="1">
    <citation type="submission" date="2021-01" db="UniProtKB">
        <authorList>
            <consortium name="EnsemblMetazoa"/>
        </authorList>
    </citation>
    <scope>IDENTIFICATION</scope>
</reference>
<name>A0A7M5V9U8_9CNID</name>
<dbReference type="AlphaFoldDB" id="A0A7M5V9U8"/>
<evidence type="ECO:0000313" key="2">
    <source>
        <dbReference type="Proteomes" id="UP000594262"/>
    </source>
</evidence>
<dbReference type="OrthoDB" id="10052386at2759"/>
<dbReference type="EnsemblMetazoa" id="CLYHEMT008590.1">
    <property type="protein sequence ID" value="CLYHEMP008590.1"/>
    <property type="gene ID" value="CLYHEMG008590"/>
</dbReference>
<dbReference type="Proteomes" id="UP000594262">
    <property type="component" value="Unplaced"/>
</dbReference>
<proteinExistence type="predicted"/>
<sequence length="452" mass="51822">MEELFFVTENSGKVDFEIELTEDDQQTLCGNVDATVSTIPPITFVDDRDVDLLDVPAIKFCPDPDANKVIKDVFICRWCKETFSTNTTRNNHTGKCFQNPARRTKQGHKIVLNRQELVPLQAEAGNHFSIALDLAINDKILNLRHEEVLTPGNYAVKSAKIIQEKSESVSKEISDFAAHIQDLLIPCVNTDYCSEARQIGCTKFSQVSVSKSGRSKFRAIFDKLQLNEGFDILYTFMVTKTLSLILKWKNDKLIEISEVDHTKLSLSPEEEKVLRYVSGFIPYSLKKRFSRVKESNLKRAALQVVNAWCLDGDNEDTSDFYEYTLSWTNRINRGGLMIVKEPFYVFIKRIEIAVREVLNVALIENYRGEDLRDLILEKLMKSTFIEGTWASLSRMILNEKLRAMLKEIILKKWVNLRIRSFVTAWIQAAKLKQTENKISKKAEVSLRKGLST</sequence>
<evidence type="ECO:0008006" key="3">
    <source>
        <dbReference type="Google" id="ProtNLM"/>
    </source>
</evidence>
<evidence type="ECO:0000313" key="1">
    <source>
        <dbReference type="EnsemblMetazoa" id="CLYHEMP008590.1"/>
    </source>
</evidence>
<organism evidence="1 2">
    <name type="scientific">Clytia hemisphaerica</name>
    <dbReference type="NCBI Taxonomy" id="252671"/>
    <lineage>
        <taxon>Eukaryota</taxon>
        <taxon>Metazoa</taxon>
        <taxon>Cnidaria</taxon>
        <taxon>Hydrozoa</taxon>
        <taxon>Hydroidolina</taxon>
        <taxon>Leptothecata</taxon>
        <taxon>Obeliida</taxon>
        <taxon>Clytiidae</taxon>
        <taxon>Clytia</taxon>
    </lineage>
</organism>